<dbReference type="STRING" id="84029.CROST_43670"/>
<dbReference type="RefSeq" id="WP_242950868.1">
    <property type="nucleotide sequence ID" value="NZ_CP096983.1"/>
</dbReference>
<dbReference type="EMBL" id="CP096983">
    <property type="protein sequence ID" value="URZ13206.1"/>
    <property type="molecule type" value="Genomic_DNA"/>
</dbReference>
<evidence type="ECO:0000256" key="7">
    <source>
        <dbReference type="ARBA" id="ARBA00022777"/>
    </source>
</evidence>
<dbReference type="GO" id="GO:0004721">
    <property type="term" value="F:phosphoprotein phosphatase activity"/>
    <property type="evidence" value="ECO:0007669"/>
    <property type="project" value="TreeGrafter"/>
</dbReference>
<keyword evidence="9" id="KW-0902">Two-component regulatory system</keyword>
<keyword evidence="6" id="KW-0812">Transmembrane</keyword>
<dbReference type="AlphaFoldDB" id="A0A1S8KXY8"/>
<dbReference type="InterPro" id="IPR003594">
    <property type="entry name" value="HATPase_dom"/>
</dbReference>
<gene>
    <name evidence="11" type="primary">graS_3</name>
    <name evidence="11" type="ORF">CROST_039560</name>
</gene>
<dbReference type="PROSITE" id="PS50109">
    <property type="entry name" value="HIS_KIN"/>
    <property type="match status" value="1"/>
</dbReference>
<dbReference type="InterPro" id="IPR005467">
    <property type="entry name" value="His_kinase_dom"/>
</dbReference>
<dbReference type="GO" id="GO:0016036">
    <property type="term" value="P:cellular response to phosphate starvation"/>
    <property type="evidence" value="ECO:0007669"/>
    <property type="project" value="TreeGrafter"/>
</dbReference>
<keyword evidence="10" id="KW-0472">Membrane</keyword>
<dbReference type="KEGG" id="crw:CROST_039560"/>
<keyword evidence="5 11" id="KW-0808">Transferase</keyword>
<dbReference type="GO" id="GO:0005886">
    <property type="term" value="C:plasma membrane"/>
    <property type="evidence" value="ECO:0007669"/>
    <property type="project" value="UniProtKB-SubCell"/>
</dbReference>
<evidence type="ECO:0000256" key="3">
    <source>
        <dbReference type="ARBA" id="ARBA00012438"/>
    </source>
</evidence>
<evidence type="ECO:0000256" key="1">
    <source>
        <dbReference type="ARBA" id="ARBA00000085"/>
    </source>
</evidence>
<keyword evidence="4" id="KW-1003">Cell membrane</keyword>
<evidence type="ECO:0000256" key="4">
    <source>
        <dbReference type="ARBA" id="ARBA00022475"/>
    </source>
</evidence>
<dbReference type="PANTHER" id="PTHR45453:SF2">
    <property type="entry name" value="HISTIDINE KINASE"/>
    <property type="match status" value="1"/>
</dbReference>
<evidence type="ECO:0000313" key="12">
    <source>
        <dbReference type="Proteomes" id="UP000190951"/>
    </source>
</evidence>
<evidence type="ECO:0000256" key="8">
    <source>
        <dbReference type="ARBA" id="ARBA00022989"/>
    </source>
</evidence>
<dbReference type="InterPro" id="IPR050351">
    <property type="entry name" value="BphY/WalK/GraS-like"/>
</dbReference>
<dbReference type="InterPro" id="IPR003661">
    <property type="entry name" value="HisK_dim/P_dom"/>
</dbReference>
<evidence type="ECO:0000256" key="10">
    <source>
        <dbReference type="ARBA" id="ARBA00023136"/>
    </source>
</evidence>
<keyword evidence="8" id="KW-1133">Transmembrane helix</keyword>
<dbReference type="PANTHER" id="PTHR45453">
    <property type="entry name" value="PHOSPHATE REGULON SENSOR PROTEIN PHOR"/>
    <property type="match status" value="1"/>
</dbReference>
<dbReference type="SUPFAM" id="SSF55874">
    <property type="entry name" value="ATPase domain of HSP90 chaperone/DNA topoisomerase II/histidine kinase"/>
    <property type="match status" value="1"/>
</dbReference>
<reference evidence="11 12" key="1">
    <citation type="submission" date="2022-04" db="EMBL/GenBank/DDBJ databases">
        <title>Genome sequence of C. roseum typestrain.</title>
        <authorList>
            <person name="Poehlein A."/>
            <person name="Schoch T."/>
            <person name="Duerre P."/>
            <person name="Daniel R."/>
        </authorList>
    </citation>
    <scope>NUCLEOTIDE SEQUENCE [LARGE SCALE GENOMIC DNA]</scope>
    <source>
        <strain evidence="11 12">DSM 7320</strain>
    </source>
</reference>
<dbReference type="Gene3D" id="3.30.565.10">
    <property type="entry name" value="Histidine kinase-like ATPase, C-terminal domain"/>
    <property type="match status" value="1"/>
</dbReference>
<dbReference type="Pfam" id="PF02518">
    <property type="entry name" value="HATPase_c"/>
    <property type="match status" value="1"/>
</dbReference>
<accession>A0A1S8KXY8</accession>
<sequence length="334" mass="38879">MKVSDYLKEKIELFILALLFVVFPGMIIALSENCAFFKTNGFYSIVVVFFIFVIYIIVDYIRLNRYCKKLSKLIGNEDLDFIVSLPKPTSYERKLYTKLMMQLKRNAERKMDIFEESKIEDIEFIETWVHEVKTPIAATKLIIENSLDNPTEKVLYNISDEIIKIEDMIQKTICYSQLNDFSKDCQISNVNLQGIVNKCLKTEYSNINNKYINLDIKNLDFEVNSDEKWLCFIVKQVLDNAVKYSYENGVIHIYGENNFRNQKLFVEDTGIGIEEEDMRRVFQKGYTGLNGRKKSVSTGVGLYLSYKLAKKLGHDIRITSDSKHGTKVEIIIQE</sequence>
<name>A0A1S8KXY8_9CLOT</name>
<dbReference type="Proteomes" id="UP000190951">
    <property type="component" value="Chromosome"/>
</dbReference>
<organism evidence="11 12">
    <name type="scientific">Clostridium felsineum</name>
    <dbReference type="NCBI Taxonomy" id="36839"/>
    <lineage>
        <taxon>Bacteria</taxon>
        <taxon>Bacillati</taxon>
        <taxon>Bacillota</taxon>
        <taxon>Clostridia</taxon>
        <taxon>Eubacteriales</taxon>
        <taxon>Clostridiaceae</taxon>
        <taxon>Clostridium</taxon>
    </lineage>
</organism>
<dbReference type="InterPro" id="IPR036890">
    <property type="entry name" value="HATPase_C_sf"/>
</dbReference>
<evidence type="ECO:0000256" key="5">
    <source>
        <dbReference type="ARBA" id="ARBA00022679"/>
    </source>
</evidence>
<evidence type="ECO:0000256" key="9">
    <source>
        <dbReference type="ARBA" id="ARBA00023012"/>
    </source>
</evidence>
<evidence type="ECO:0000256" key="2">
    <source>
        <dbReference type="ARBA" id="ARBA00004651"/>
    </source>
</evidence>
<protein>
    <recommendedName>
        <fullName evidence="3">histidine kinase</fullName>
        <ecNumber evidence="3">2.7.13.3</ecNumber>
    </recommendedName>
</protein>
<evidence type="ECO:0000313" key="11">
    <source>
        <dbReference type="EMBL" id="URZ13206.1"/>
    </source>
</evidence>
<comment type="subcellular location">
    <subcellularLocation>
        <location evidence="2">Cell membrane</location>
        <topology evidence="2">Multi-pass membrane protein</topology>
    </subcellularLocation>
</comment>
<dbReference type="GO" id="GO:0000155">
    <property type="term" value="F:phosphorelay sensor kinase activity"/>
    <property type="evidence" value="ECO:0007669"/>
    <property type="project" value="InterPro"/>
</dbReference>
<keyword evidence="12" id="KW-1185">Reference proteome</keyword>
<dbReference type="EC" id="2.7.13.3" evidence="3"/>
<keyword evidence="7 11" id="KW-0418">Kinase</keyword>
<dbReference type="CDD" id="cd00082">
    <property type="entry name" value="HisKA"/>
    <property type="match status" value="1"/>
</dbReference>
<evidence type="ECO:0000256" key="6">
    <source>
        <dbReference type="ARBA" id="ARBA00022692"/>
    </source>
</evidence>
<proteinExistence type="predicted"/>
<dbReference type="SMART" id="SM00387">
    <property type="entry name" value="HATPase_c"/>
    <property type="match status" value="1"/>
</dbReference>
<comment type="catalytic activity">
    <reaction evidence="1">
        <text>ATP + protein L-histidine = ADP + protein N-phospho-L-histidine.</text>
        <dbReference type="EC" id="2.7.13.3"/>
    </reaction>
</comment>